<comment type="similarity">
    <text evidence="2">Belongs to the drug/metabolite transporter (DMT) superfamily. 10 TMS drug/metabolite exporter (DME) (TC 2.A.7.3) family.</text>
</comment>
<accession>A0ABM7V829</accession>
<proteinExistence type="inferred from homology"/>
<feature type="transmembrane region" description="Helical" evidence="6">
    <location>
        <begin position="16"/>
        <end position="35"/>
    </location>
</feature>
<evidence type="ECO:0000313" key="8">
    <source>
        <dbReference type="EMBL" id="BDB95917.1"/>
    </source>
</evidence>
<evidence type="ECO:0000313" key="9">
    <source>
        <dbReference type="Proteomes" id="UP001320209"/>
    </source>
</evidence>
<evidence type="ECO:0000259" key="7">
    <source>
        <dbReference type="Pfam" id="PF00892"/>
    </source>
</evidence>
<reference evidence="8" key="1">
    <citation type="submission" date="2021-10" db="EMBL/GenBank/DDBJ databases">
        <title>Genome Sequence of The Candidatus Hydrogeosomobacter endosymbioticus, an Intracellular Bacterial Symbiont of the Anaerobic Ciliate GW7.</title>
        <authorList>
            <person name="Shiohama Y."/>
            <person name="Shinzato N."/>
        </authorList>
    </citation>
    <scope>NUCLEOTIDE SEQUENCE [LARGE SCALE GENOMIC DNA]</scope>
    <source>
        <strain evidence="8">200920</strain>
    </source>
</reference>
<feature type="transmembrane region" description="Helical" evidence="6">
    <location>
        <begin position="239"/>
        <end position="256"/>
    </location>
</feature>
<evidence type="ECO:0000256" key="1">
    <source>
        <dbReference type="ARBA" id="ARBA00004141"/>
    </source>
</evidence>
<evidence type="ECO:0000256" key="3">
    <source>
        <dbReference type="ARBA" id="ARBA00022692"/>
    </source>
</evidence>
<gene>
    <name evidence="8" type="primary">sam</name>
    <name evidence="8" type="ORF">HYD_0500</name>
</gene>
<dbReference type="InterPro" id="IPR000620">
    <property type="entry name" value="EamA_dom"/>
</dbReference>
<keyword evidence="5 6" id="KW-0472">Membrane</keyword>
<dbReference type="SUPFAM" id="SSF103481">
    <property type="entry name" value="Multidrug resistance efflux transporter EmrE"/>
    <property type="match status" value="2"/>
</dbReference>
<evidence type="ECO:0000256" key="6">
    <source>
        <dbReference type="SAM" id="Phobius"/>
    </source>
</evidence>
<feature type="transmembrane region" description="Helical" evidence="6">
    <location>
        <begin position="125"/>
        <end position="142"/>
    </location>
</feature>
<keyword evidence="3 6" id="KW-0812">Transmembrane</keyword>
<feature type="domain" description="EamA" evidence="7">
    <location>
        <begin position="9"/>
        <end position="113"/>
    </location>
</feature>
<feature type="transmembrane region" description="Helical" evidence="6">
    <location>
        <begin position="47"/>
        <end position="66"/>
    </location>
</feature>
<evidence type="ECO:0000256" key="2">
    <source>
        <dbReference type="ARBA" id="ARBA00009853"/>
    </source>
</evidence>
<comment type="subcellular location">
    <subcellularLocation>
        <location evidence="1">Membrane</location>
        <topology evidence="1">Multi-pass membrane protein</topology>
    </subcellularLocation>
</comment>
<dbReference type="Proteomes" id="UP001320209">
    <property type="component" value="Chromosome"/>
</dbReference>
<dbReference type="PANTHER" id="PTHR22911:SF6">
    <property type="entry name" value="SOLUTE CARRIER FAMILY 35 MEMBER G1"/>
    <property type="match status" value="1"/>
</dbReference>
<organism evidence="8 9">
    <name type="scientific">Candidatus Hydrogenosomobacter endosymbioticus</name>
    <dbReference type="NCBI Taxonomy" id="2558174"/>
    <lineage>
        <taxon>Bacteria</taxon>
        <taxon>Pseudomonadati</taxon>
        <taxon>Pseudomonadota</taxon>
        <taxon>Alphaproteobacteria</taxon>
        <taxon>Holosporales</taxon>
        <taxon>Holosporaceae</taxon>
        <taxon>Candidatus Hydrogenosomobacter</taxon>
    </lineage>
</organism>
<protein>
    <submittedName>
        <fullName evidence="8">S-adenosylmethionine uptake transporter</fullName>
    </submittedName>
</protein>
<keyword evidence="4 6" id="KW-1133">Transmembrane helix</keyword>
<evidence type="ECO:0000256" key="5">
    <source>
        <dbReference type="ARBA" id="ARBA00023136"/>
    </source>
</evidence>
<dbReference type="EMBL" id="AP025225">
    <property type="protein sequence ID" value="BDB95917.1"/>
    <property type="molecule type" value="Genomic_DNA"/>
</dbReference>
<name>A0ABM7V829_9PROT</name>
<feature type="transmembrane region" description="Helical" evidence="6">
    <location>
        <begin position="101"/>
        <end position="119"/>
    </location>
</feature>
<dbReference type="PANTHER" id="PTHR22911">
    <property type="entry name" value="ACYL-MALONYL CONDENSING ENZYME-RELATED"/>
    <property type="match status" value="1"/>
</dbReference>
<keyword evidence="9" id="KW-1185">Reference proteome</keyword>
<feature type="transmembrane region" description="Helical" evidence="6">
    <location>
        <begin position="185"/>
        <end position="204"/>
    </location>
</feature>
<evidence type="ECO:0000256" key="4">
    <source>
        <dbReference type="ARBA" id="ARBA00022989"/>
    </source>
</evidence>
<dbReference type="Pfam" id="PF00892">
    <property type="entry name" value="EamA"/>
    <property type="match status" value="2"/>
</dbReference>
<sequence>MIGKMMGIKIGGGESLFFRFFFGAVVFLPIMLIKGRQAFATKNMSVHAMRAALFALAMIPWSYGLIDLPLPIMTAISFTTPLFVVAFAKMFLHENVGSHRMFATIVGFAGILIGSGFSANGANKFVLVALCATAMFATLDIINKRLLCAEEGLIPMMFYSTFWAAVFTAPLLFIDWKTPTIQELAYLAVLGASANLLFLCILRAFQAYEVSALQPLRYFEFVFSCALSVLVFGEWPNMLILFGVALIVPAAIYLGYHELSLRKKVS</sequence>
<feature type="domain" description="EamA" evidence="7">
    <location>
        <begin position="126"/>
        <end position="253"/>
    </location>
</feature>
<dbReference type="InterPro" id="IPR037185">
    <property type="entry name" value="EmrE-like"/>
</dbReference>
<feature type="transmembrane region" description="Helical" evidence="6">
    <location>
        <begin position="154"/>
        <end position="173"/>
    </location>
</feature>